<dbReference type="Pfam" id="PF20811">
    <property type="entry name" value="PARG_cat_N"/>
    <property type="match status" value="1"/>
</dbReference>
<gene>
    <name evidence="8" type="ORF">AMTR_s00066p00106720</name>
</gene>
<comment type="similarity">
    <text evidence="1">Belongs to the poly(ADP-ribose) glycohydrolase family.</text>
</comment>
<feature type="binding site" evidence="5">
    <location>
        <position position="372"/>
    </location>
    <ligand>
        <name>substrate</name>
    </ligand>
</feature>
<reference evidence="9" key="1">
    <citation type="journal article" date="2013" name="Science">
        <title>The Amborella genome and the evolution of flowering plants.</title>
        <authorList>
            <consortium name="Amborella Genome Project"/>
        </authorList>
    </citation>
    <scope>NUCLEOTIDE SEQUENCE [LARGE SCALE GENOMIC DNA]</scope>
</reference>
<dbReference type="GO" id="GO:0005975">
    <property type="term" value="P:carbohydrate metabolic process"/>
    <property type="evidence" value="ECO:0007669"/>
    <property type="project" value="InterPro"/>
</dbReference>
<dbReference type="GO" id="GO:0004649">
    <property type="term" value="F:poly(ADP-ribose) glycohydrolase activity"/>
    <property type="evidence" value="ECO:0000318"/>
    <property type="project" value="GO_Central"/>
</dbReference>
<dbReference type="OMA" id="LHGWTVG"/>
<evidence type="ECO:0000313" key="8">
    <source>
        <dbReference type="EMBL" id="ERN20176.1"/>
    </source>
</evidence>
<dbReference type="HOGENOM" id="CLU_013388_0_0_1"/>
<evidence type="ECO:0000259" key="7">
    <source>
        <dbReference type="Pfam" id="PF20811"/>
    </source>
</evidence>
<name>U5D3K6_AMBTC</name>
<dbReference type="PANTHER" id="PTHR12837">
    <property type="entry name" value="POLY ADP-RIBOSE GLYCOHYDROLASE"/>
    <property type="match status" value="1"/>
</dbReference>
<dbReference type="OrthoDB" id="1937899at2759"/>
<organism evidence="8 9">
    <name type="scientific">Amborella trichopoda</name>
    <dbReference type="NCBI Taxonomy" id="13333"/>
    <lineage>
        <taxon>Eukaryota</taxon>
        <taxon>Viridiplantae</taxon>
        <taxon>Streptophyta</taxon>
        <taxon>Embryophyta</taxon>
        <taxon>Tracheophyta</taxon>
        <taxon>Spermatophyta</taxon>
        <taxon>Magnoliopsida</taxon>
        <taxon>Amborellales</taxon>
        <taxon>Amborellaceae</taxon>
        <taxon>Amborella</taxon>
    </lineage>
</organism>
<feature type="binding site" evidence="5">
    <location>
        <position position="331"/>
    </location>
    <ligand>
        <name>substrate</name>
    </ligand>
</feature>
<dbReference type="STRING" id="13333.U5D3K6"/>
<feature type="active site" evidence="4">
    <location>
        <position position="332"/>
    </location>
</feature>
<dbReference type="AlphaFoldDB" id="U5D3K6"/>
<feature type="active site" evidence="4">
    <location>
        <position position="333"/>
    </location>
</feature>
<dbReference type="GO" id="GO:0005634">
    <property type="term" value="C:nucleus"/>
    <property type="evidence" value="ECO:0000318"/>
    <property type="project" value="GO_Central"/>
</dbReference>
<keyword evidence="9" id="KW-1185">Reference proteome</keyword>
<dbReference type="EC" id="3.2.1.143" evidence="2"/>
<dbReference type="GO" id="GO:0005737">
    <property type="term" value="C:cytoplasm"/>
    <property type="evidence" value="ECO:0000318"/>
    <property type="project" value="GO_Central"/>
</dbReference>
<dbReference type="eggNOG" id="KOG2064">
    <property type="taxonomic scope" value="Eukaryota"/>
</dbReference>
<dbReference type="InterPro" id="IPR048362">
    <property type="entry name" value="PARG_helical"/>
</dbReference>
<dbReference type="InterPro" id="IPR007724">
    <property type="entry name" value="Poly_GlycHdrlase"/>
</dbReference>
<dbReference type="KEGG" id="atr:18448586"/>
<evidence type="ECO:0000256" key="3">
    <source>
        <dbReference type="ARBA" id="ARBA00022801"/>
    </source>
</evidence>
<feature type="active site" evidence="4">
    <location>
        <position position="314"/>
    </location>
</feature>
<feature type="domain" description="PARG helical" evidence="7">
    <location>
        <begin position="127"/>
        <end position="265"/>
    </location>
</feature>
<dbReference type="Gramene" id="ERN20176">
    <property type="protein sequence ID" value="ERN20176"/>
    <property type="gene ID" value="AMTR_s00066p00106720"/>
</dbReference>
<dbReference type="GO" id="GO:0009225">
    <property type="term" value="P:nucleotide-sugar metabolic process"/>
    <property type="evidence" value="ECO:0000318"/>
    <property type="project" value="GO_Central"/>
</dbReference>
<evidence type="ECO:0000256" key="1">
    <source>
        <dbReference type="ARBA" id="ARBA00009545"/>
    </source>
</evidence>
<feature type="binding site" evidence="5">
    <location>
        <position position="317"/>
    </location>
    <ligand>
        <name>substrate</name>
    </ligand>
</feature>
<protein>
    <recommendedName>
        <fullName evidence="2">poly(ADP-ribose) glycohydrolase</fullName>
        <ecNumber evidence="2">3.2.1.143</ecNumber>
    </recommendedName>
</protein>
<dbReference type="PANTHER" id="PTHR12837:SF0">
    <property type="entry name" value="POLY(ADP-RIBOSE) GLYCOHYDROLASE"/>
    <property type="match status" value="1"/>
</dbReference>
<evidence type="ECO:0000313" key="9">
    <source>
        <dbReference type="Proteomes" id="UP000017836"/>
    </source>
</evidence>
<dbReference type="Proteomes" id="UP000017836">
    <property type="component" value="Unassembled WGS sequence"/>
</dbReference>
<dbReference type="Pfam" id="PF05028">
    <property type="entry name" value="PARG_cat_C"/>
    <property type="match status" value="1"/>
</dbReference>
<dbReference type="GO" id="GO:1990966">
    <property type="term" value="P:ATP generation from poly-ADP-D-ribose"/>
    <property type="evidence" value="ECO:0000318"/>
    <property type="project" value="GO_Central"/>
</dbReference>
<accession>U5D3K6</accession>
<sequence>MEERGDLRSVLPLLPLVMRDSSHSWPRRVLEALKAKSTGPELSLSRPRRVLEALKAKSTGPELSLSWPRRVLEALKAMSRGPEFSGLSNGHVLFDAIADLRKQLGFSDDNLATDSGHGYSLFFDDLMSGEESIKWFGETLPSMACLLMHLPSLLEAHYRDCDKSREIEERGLPIGTGLRVLESQEAGMVVLSQELIGALLACSFFCLFPSIGRSFRNLPTINFDYLFVSIHNSYSPSQKHKIKCLVHYFERICSCMPMGFVSFERKVLPLNGSSLHISYPKTDFWSKSIVELCPFKVLHSGVIEDQPYEALEVDFANQYFGGGALHRGCVQEEIRFMINPELIVGMLFAPRMEDNEALEIVGAERFCNYRGYASTFVFSGNYVDHKPLDIRGRRRTRIVAIDALCHPGIQQYGADCLLRETNKAFCGFMDHSKCHQYMNIFKEGKLQDLDNGAHAAISKTEDDSGIKARNCSDREAEATACSTSTTAMNRSTQVTDLFEEAKLKNDQGLNCCENVGIATGNWGCGAFGGDHELKSMIQWLAASQALRPFLVYYTVGDKATKRLEQVQEWISSHYWTVGDLWNMMVEYSSQRYQGTTNIGFFDWLLPCL</sequence>
<evidence type="ECO:0000256" key="4">
    <source>
        <dbReference type="PIRSR" id="PIRSR607724-1"/>
    </source>
</evidence>
<evidence type="ECO:0000256" key="5">
    <source>
        <dbReference type="PIRSR" id="PIRSR607724-2"/>
    </source>
</evidence>
<proteinExistence type="inferred from homology"/>
<dbReference type="InterPro" id="IPR046372">
    <property type="entry name" value="PARG_cat_C"/>
</dbReference>
<keyword evidence="3" id="KW-0378">Hydrolase</keyword>
<feature type="domain" description="PARG catalytic Macro" evidence="6">
    <location>
        <begin position="283"/>
        <end position="561"/>
    </location>
</feature>
<evidence type="ECO:0000259" key="6">
    <source>
        <dbReference type="Pfam" id="PF05028"/>
    </source>
</evidence>
<dbReference type="EMBL" id="KI392060">
    <property type="protein sequence ID" value="ERN20176.1"/>
    <property type="molecule type" value="Genomic_DNA"/>
</dbReference>
<evidence type="ECO:0000256" key="2">
    <source>
        <dbReference type="ARBA" id="ARBA00012255"/>
    </source>
</evidence>
<dbReference type="GO" id="GO:0006282">
    <property type="term" value="P:regulation of DNA repair"/>
    <property type="evidence" value="ECO:0000318"/>
    <property type="project" value="GO_Central"/>
</dbReference>